<evidence type="ECO:0000256" key="2">
    <source>
        <dbReference type="RuleBase" id="RU363072"/>
    </source>
</evidence>
<keyword evidence="4" id="KW-1185">Reference proteome</keyword>
<evidence type="ECO:0000313" key="4">
    <source>
        <dbReference type="Proteomes" id="UP001275932"/>
    </source>
</evidence>
<protein>
    <submittedName>
        <fullName evidence="3">Carbohydrate porin</fullName>
    </submittedName>
</protein>
<sequence>MKVFKYLCVMSLLCAVQFLNAVHREFFVEDIFIEEIPVSHIGSYYDDAQSVEGGEFENWFNGPYAFGNAFGIRSQLEKYGIVPVITYLGNFAANPYGGDRQGAAISSSVNLGYGVDLYKLTNLEALKGWSFVNTWVWRFGNSLTRDYFKNTFSLQQNYGSQTLRMQSMYLTYSHSSEDGASFMFKFGRIAAGDNFMTKPIYWLYMSNSIDGNPVGVYNQVKFSAYPSAVWGAMGQVNLPSGLYFKAGVYQINSDAQERNSRHGLDFSFTNGLGVNANFEIGWDINHDSSGRSPGNVSMGFVADWYSVEHLSNPLRHSHFNQSLYFQADYMVLNLGFPDRSKGNVIKRDLHKDAYRDLRGVVLWGALQYDPSEDLAYMPLFITAGAFFNAPFESRPDDVLCLGVSYGKFSEKLRTPERNSYELVIELNYKVQVNRFLFVQPDMQYVVHTAGGQYPSGMVLGLQFGASF</sequence>
<organism evidence="3 4">
    <name type="scientific">Intestinicryptomonas porci</name>
    <dbReference type="NCBI Taxonomy" id="2926320"/>
    <lineage>
        <taxon>Bacteria</taxon>
        <taxon>Pseudomonadati</taxon>
        <taxon>Verrucomicrobiota</taxon>
        <taxon>Opitutia</taxon>
        <taxon>Opitutales</taxon>
        <taxon>Intestinicryptomonaceae</taxon>
        <taxon>Intestinicryptomonas</taxon>
    </lineage>
</organism>
<dbReference type="Gene3D" id="2.40.160.180">
    <property type="entry name" value="Carbohydrate-selective porin OprB"/>
    <property type="match status" value="1"/>
</dbReference>
<gene>
    <name evidence="3" type="ORF">MOX91_05760</name>
</gene>
<evidence type="ECO:0000256" key="1">
    <source>
        <dbReference type="ARBA" id="ARBA00008769"/>
    </source>
</evidence>
<comment type="caution">
    <text evidence="3">The sequence shown here is derived from an EMBL/GenBank/DDBJ whole genome shotgun (WGS) entry which is preliminary data.</text>
</comment>
<evidence type="ECO:0000313" key="3">
    <source>
        <dbReference type="EMBL" id="MDX8415684.1"/>
    </source>
</evidence>
<dbReference type="PANTHER" id="PTHR37944">
    <property type="entry name" value="PORIN B"/>
    <property type="match status" value="1"/>
</dbReference>
<feature type="signal peptide" evidence="2">
    <location>
        <begin position="1"/>
        <end position="21"/>
    </location>
</feature>
<dbReference type="InterPro" id="IPR052932">
    <property type="entry name" value="OprB_Porin"/>
</dbReference>
<dbReference type="Proteomes" id="UP001275932">
    <property type="component" value="Unassembled WGS sequence"/>
</dbReference>
<keyword evidence="2" id="KW-0732">Signal</keyword>
<name>A0ABU4WGJ9_9BACT</name>
<dbReference type="EMBL" id="JALBUT010000005">
    <property type="protein sequence ID" value="MDX8415684.1"/>
    <property type="molecule type" value="Genomic_DNA"/>
</dbReference>
<dbReference type="RefSeq" id="WP_370397129.1">
    <property type="nucleotide sequence ID" value="NZ_JALBUT010000005.1"/>
</dbReference>
<proteinExistence type="inferred from homology"/>
<dbReference type="InterPro" id="IPR038673">
    <property type="entry name" value="OprB_sf"/>
</dbReference>
<reference evidence="3 4" key="1">
    <citation type="submission" date="2022-03" db="EMBL/GenBank/DDBJ databases">
        <title>Novel taxa within the pig intestine.</title>
        <authorList>
            <person name="Wylensek D."/>
            <person name="Bishof K."/>
            <person name="Afrizal A."/>
            <person name="Clavel T."/>
        </authorList>
    </citation>
    <scope>NUCLEOTIDE SEQUENCE [LARGE SCALE GENOMIC DNA]</scope>
    <source>
        <strain evidence="3 4">CLA-KB-P66</strain>
    </source>
</reference>
<comment type="similarity">
    <text evidence="1 2">Belongs to the OprB family.</text>
</comment>
<dbReference type="PANTHER" id="PTHR37944:SF1">
    <property type="entry name" value="PORIN B"/>
    <property type="match status" value="1"/>
</dbReference>
<feature type="chain" id="PRO_5044981352" evidence="2">
    <location>
        <begin position="22"/>
        <end position="467"/>
    </location>
</feature>
<dbReference type="Pfam" id="PF04966">
    <property type="entry name" value="OprB"/>
    <property type="match status" value="1"/>
</dbReference>
<dbReference type="InterPro" id="IPR007049">
    <property type="entry name" value="Carb-sel_porin_OprB"/>
</dbReference>
<accession>A0ABU4WGJ9</accession>